<evidence type="ECO:0000259" key="1">
    <source>
        <dbReference type="Pfam" id="PF13878"/>
    </source>
</evidence>
<sequence>MQSKISTFFKPSPSPSSCDLSAAVHEELRGEPEITVTYKRRKFKQLCKVEGGSNNKSLEENDCEDKLIKSEHAGCSKNLSKKRNYAQLHLEVGQSNFLWGACKTCGFKYAPGIEGDEKVHKAFHKNYTHGVPCKDWSSERIIDAPGKGRIILVQEGDPTSQQNKQILQVREVVQMMEMEWIMDKHCKNSRGSKL</sequence>
<dbReference type="PANTHER" id="PTHR45884">
    <property type="entry name" value="N-ACETYLTRANSFERASE ECO"/>
    <property type="match status" value="1"/>
</dbReference>
<keyword evidence="2" id="KW-0808">Transferase</keyword>
<feature type="domain" description="N-acetyltransferase ESCO zinc-finger" evidence="1">
    <location>
        <begin position="87"/>
        <end position="126"/>
    </location>
</feature>
<dbReference type="OrthoDB" id="428854at2759"/>
<keyword evidence="3" id="KW-1185">Reference proteome</keyword>
<dbReference type="PANTHER" id="PTHR45884:SF2">
    <property type="entry name" value="N-ACETYLTRANSFERASE ECO"/>
    <property type="match status" value="1"/>
</dbReference>
<reference evidence="3" key="1">
    <citation type="journal article" date="2019" name="Curr. Biol.">
        <title>Genome Sequence of Striga asiatica Provides Insight into the Evolution of Plant Parasitism.</title>
        <authorList>
            <person name="Yoshida S."/>
            <person name="Kim S."/>
            <person name="Wafula E.K."/>
            <person name="Tanskanen J."/>
            <person name="Kim Y.M."/>
            <person name="Honaas L."/>
            <person name="Yang Z."/>
            <person name="Spallek T."/>
            <person name="Conn C.E."/>
            <person name="Ichihashi Y."/>
            <person name="Cheong K."/>
            <person name="Cui S."/>
            <person name="Der J.P."/>
            <person name="Gundlach H."/>
            <person name="Jiao Y."/>
            <person name="Hori C."/>
            <person name="Ishida J.K."/>
            <person name="Kasahara H."/>
            <person name="Kiba T."/>
            <person name="Kim M.S."/>
            <person name="Koo N."/>
            <person name="Laohavisit A."/>
            <person name="Lee Y.H."/>
            <person name="Lumba S."/>
            <person name="McCourt P."/>
            <person name="Mortimer J.C."/>
            <person name="Mutuku J.M."/>
            <person name="Nomura T."/>
            <person name="Sasaki-Sekimoto Y."/>
            <person name="Seto Y."/>
            <person name="Wang Y."/>
            <person name="Wakatake T."/>
            <person name="Sakakibara H."/>
            <person name="Demura T."/>
            <person name="Yamaguchi S."/>
            <person name="Yoneyama K."/>
            <person name="Manabe R.I."/>
            <person name="Nelson D.C."/>
            <person name="Schulman A.H."/>
            <person name="Timko M.P."/>
            <person name="dePamphilis C.W."/>
            <person name="Choi D."/>
            <person name="Shirasu K."/>
        </authorList>
    </citation>
    <scope>NUCLEOTIDE SEQUENCE [LARGE SCALE GENOMIC DNA]</scope>
    <source>
        <strain evidence="3">cv. UVA1</strain>
    </source>
</reference>
<comment type="caution">
    <text evidence="2">The sequence shown here is derived from an EMBL/GenBank/DDBJ whole genome shotgun (WGS) entry which is preliminary data.</text>
</comment>
<accession>A0A5A7QA98</accession>
<evidence type="ECO:0000313" key="2">
    <source>
        <dbReference type="EMBL" id="GER41846.1"/>
    </source>
</evidence>
<dbReference type="Pfam" id="PF13878">
    <property type="entry name" value="zf-C2H2_3"/>
    <property type="match status" value="1"/>
</dbReference>
<protein>
    <submittedName>
        <fullName evidence="2">N-acetyltransferase ESCO2</fullName>
    </submittedName>
</protein>
<dbReference type="GO" id="GO:0007064">
    <property type="term" value="P:mitotic sister chromatid cohesion"/>
    <property type="evidence" value="ECO:0007669"/>
    <property type="project" value="TreeGrafter"/>
</dbReference>
<dbReference type="GO" id="GO:0005634">
    <property type="term" value="C:nucleus"/>
    <property type="evidence" value="ECO:0007669"/>
    <property type="project" value="TreeGrafter"/>
</dbReference>
<name>A0A5A7QA98_STRAF</name>
<organism evidence="2 3">
    <name type="scientific">Striga asiatica</name>
    <name type="common">Asiatic witchweed</name>
    <name type="synonym">Buchnera asiatica</name>
    <dbReference type="NCBI Taxonomy" id="4170"/>
    <lineage>
        <taxon>Eukaryota</taxon>
        <taxon>Viridiplantae</taxon>
        <taxon>Streptophyta</taxon>
        <taxon>Embryophyta</taxon>
        <taxon>Tracheophyta</taxon>
        <taxon>Spermatophyta</taxon>
        <taxon>Magnoliopsida</taxon>
        <taxon>eudicotyledons</taxon>
        <taxon>Gunneridae</taxon>
        <taxon>Pentapetalae</taxon>
        <taxon>asterids</taxon>
        <taxon>lamiids</taxon>
        <taxon>Lamiales</taxon>
        <taxon>Orobanchaceae</taxon>
        <taxon>Buchnereae</taxon>
        <taxon>Striga</taxon>
    </lineage>
</organism>
<proteinExistence type="predicted"/>
<dbReference type="EMBL" id="BKCP01006183">
    <property type="protein sequence ID" value="GER41846.1"/>
    <property type="molecule type" value="Genomic_DNA"/>
</dbReference>
<gene>
    <name evidence="2" type="ORF">STAS_18581</name>
</gene>
<dbReference type="InterPro" id="IPR028005">
    <property type="entry name" value="AcTrfase_ESCO_Znf_dom"/>
</dbReference>
<dbReference type="AlphaFoldDB" id="A0A5A7QA98"/>
<dbReference type="GO" id="GO:0000785">
    <property type="term" value="C:chromatin"/>
    <property type="evidence" value="ECO:0007669"/>
    <property type="project" value="TreeGrafter"/>
</dbReference>
<evidence type="ECO:0000313" key="3">
    <source>
        <dbReference type="Proteomes" id="UP000325081"/>
    </source>
</evidence>
<dbReference type="Proteomes" id="UP000325081">
    <property type="component" value="Unassembled WGS sequence"/>
</dbReference>
<dbReference type="GO" id="GO:0061733">
    <property type="term" value="F:protein-lysine-acetyltransferase activity"/>
    <property type="evidence" value="ECO:0007669"/>
    <property type="project" value="TreeGrafter"/>
</dbReference>